<feature type="non-terminal residue" evidence="1">
    <location>
        <position position="52"/>
    </location>
</feature>
<gene>
    <name evidence="1" type="ORF">B0H67DRAFT_455999</name>
</gene>
<sequence>MCFGANCSKCSKKAWRGCGSHIPAVFNNVPEDQWCTCDPKVEVDGKSYPPQA</sequence>
<evidence type="ECO:0000313" key="2">
    <source>
        <dbReference type="Proteomes" id="UP001172102"/>
    </source>
</evidence>
<dbReference type="EMBL" id="JAUKUA010000005">
    <property type="protein sequence ID" value="KAK0711253.1"/>
    <property type="molecule type" value="Genomic_DNA"/>
</dbReference>
<dbReference type="Proteomes" id="UP001172102">
    <property type="component" value="Unassembled WGS sequence"/>
</dbReference>
<dbReference type="PANTHER" id="PTHR34724">
    <property type="entry name" value="OS12G0596101 PROTEIN"/>
    <property type="match status" value="1"/>
</dbReference>
<proteinExistence type="predicted"/>
<dbReference type="AlphaFoldDB" id="A0AA40A8U7"/>
<protein>
    <submittedName>
        <fullName evidence="1">Uncharacterized protein</fullName>
    </submittedName>
</protein>
<keyword evidence="2" id="KW-1185">Reference proteome</keyword>
<accession>A0AA40A8U7</accession>
<name>A0AA40A8U7_9PEZI</name>
<organism evidence="1 2">
    <name type="scientific">Lasiosphaeris hirsuta</name>
    <dbReference type="NCBI Taxonomy" id="260670"/>
    <lineage>
        <taxon>Eukaryota</taxon>
        <taxon>Fungi</taxon>
        <taxon>Dikarya</taxon>
        <taxon>Ascomycota</taxon>
        <taxon>Pezizomycotina</taxon>
        <taxon>Sordariomycetes</taxon>
        <taxon>Sordariomycetidae</taxon>
        <taxon>Sordariales</taxon>
        <taxon>Lasiosphaeriaceae</taxon>
        <taxon>Lasiosphaeris</taxon>
    </lineage>
</organism>
<comment type="caution">
    <text evidence="1">The sequence shown here is derived from an EMBL/GenBank/DDBJ whole genome shotgun (WGS) entry which is preliminary data.</text>
</comment>
<dbReference type="PANTHER" id="PTHR34724:SF2">
    <property type="entry name" value="OS12G0596101 PROTEIN"/>
    <property type="match status" value="1"/>
</dbReference>
<reference evidence="1" key="1">
    <citation type="submission" date="2023-06" db="EMBL/GenBank/DDBJ databases">
        <title>Genome-scale phylogeny and comparative genomics of the fungal order Sordariales.</title>
        <authorList>
            <consortium name="Lawrence Berkeley National Laboratory"/>
            <person name="Hensen N."/>
            <person name="Bonometti L."/>
            <person name="Westerberg I."/>
            <person name="Brannstrom I.O."/>
            <person name="Guillou S."/>
            <person name="Cros-Aarteil S."/>
            <person name="Calhoun S."/>
            <person name="Haridas S."/>
            <person name="Kuo A."/>
            <person name="Mondo S."/>
            <person name="Pangilinan J."/>
            <person name="Riley R."/>
            <person name="Labutti K."/>
            <person name="Andreopoulos B."/>
            <person name="Lipzen A."/>
            <person name="Chen C."/>
            <person name="Yanf M."/>
            <person name="Daum C."/>
            <person name="Ng V."/>
            <person name="Clum A."/>
            <person name="Steindorff A."/>
            <person name="Ohm R."/>
            <person name="Martin F."/>
            <person name="Silar P."/>
            <person name="Natvig D."/>
            <person name="Lalanne C."/>
            <person name="Gautier V."/>
            <person name="Ament-Velasquez S.L."/>
            <person name="Kruys A."/>
            <person name="Hutchinson M.I."/>
            <person name="Powell A.J."/>
            <person name="Barry K."/>
            <person name="Miller A.N."/>
            <person name="Grigoriev I.V."/>
            <person name="Debuchy R."/>
            <person name="Gladieux P."/>
            <person name="Thoren M.H."/>
            <person name="Johannesson H."/>
        </authorList>
    </citation>
    <scope>NUCLEOTIDE SEQUENCE</scope>
    <source>
        <strain evidence="1">SMH4607-1</strain>
    </source>
</reference>
<evidence type="ECO:0000313" key="1">
    <source>
        <dbReference type="EMBL" id="KAK0711253.1"/>
    </source>
</evidence>